<dbReference type="EMBL" id="JBHSQJ010000236">
    <property type="protein sequence ID" value="MFC5911733.1"/>
    <property type="molecule type" value="Genomic_DNA"/>
</dbReference>
<proteinExistence type="predicted"/>
<gene>
    <name evidence="2" type="ORF">ACFP3V_31575</name>
</gene>
<reference evidence="3" key="1">
    <citation type="journal article" date="2019" name="Int. J. Syst. Evol. Microbiol.">
        <title>The Global Catalogue of Microorganisms (GCM) 10K type strain sequencing project: providing services to taxonomists for standard genome sequencing and annotation.</title>
        <authorList>
            <consortium name="The Broad Institute Genomics Platform"/>
            <consortium name="The Broad Institute Genome Sequencing Center for Infectious Disease"/>
            <person name="Wu L."/>
            <person name="Ma J."/>
        </authorList>
    </citation>
    <scope>NUCLEOTIDE SEQUENCE [LARGE SCALE GENOMIC DNA]</scope>
    <source>
        <strain evidence="3">JCM 4816</strain>
    </source>
</reference>
<protein>
    <submittedName>
        <fullName evidence="2">Secretion system protein</fullName>
    </submittedName>
</protein>
<sequence length="130" mass="13360">MNQTSLAILAAGFAVVAVAGVFLAVAGIIGVENKPVRRRSRMQRKLRAVLGANGPAAGAANGGAGGARWWVQRRAKVIAAGVVAVGVWVVTAWPMAGLLAGAGVLGLSWMLNPGAEHARAIDKLEALEEW</sequence>
<evidence type="ECO:0000256" key="1">
    <source>
        <dbReference type="SAM" id="Phobius"/>
    </source>
</evidence>
<evidence type="ECO:0000313" key="3">
    <source>
        <dbReference type="Proteomes" id="UP001596174"/>
    </source>
</evidence>
<feature type="transmembrane region" description="Helical" evidence="1">
    <location>
        <begin position="6"/>
        <end position="31"/>
    </location>
</feature>
<keyword evidence="3" id="KW-1185">Reference proteome</keyword>
<evidence type="ECO:0000313" key="2">
    <source>
        <dbReference type="EMBL" id="MFC5911733.1"/>
    </source>
</evidence>
<keyword evidence="1" id="KW-0472">Membrane</keyword>
<feature type="transmembrane region" description="Helical" evidence="1">
    <location>
        <begin position="77"/>
        <end position="105"/>
    </location>
</feature>
<comment type="caution">
    <text evidence="2">The sequence shown here is derived from an EMBL/GenBank/DDBJ whole genome shotgun (WGS) entry which is preliminary data.</text>
</comment>
<name>A0ABW1GBW5_9ACTN</name>
<keyword evidence="1" id="KW-1133">Transmembrane helix</keyword>
<accession>A0ABW1GBW5</accession>
<organism evidence="2 3">
    <name type="scientific">Streptacidiphilus monticola</name>
    <dbReference type="NCBI Taxonomy" id="2161674"/>
    <lineage>
        <taxon>Bacteria</taxon>
        <taxon>Bacillati</taxon>
        <taxon>Actinomycetota</taxon>
        <taxon>Actinomycetes</taxon>
        <taxon>Kitasatosporales</taxon>
        <taxon>Streptomycetaceae</taxon>
        <taxon>Streptacidiphilus</taxon>
    </lineage>
</organism>
<feature type="non-terminal residue" evidence="2">
    <location>
        <position position="130"/>
    </location>
</feature>
<dbReference type="Proteomes" id="UP001596174">
    <property type="component" value="Unassembled WGS sequence"/>
</dbReference>
<keyword evidence="1" id="KW-0812">Transmembrane</keyword>